<name>A0A6V7TT75_MELEN</name>
<dbReference type="SUPFAM" id="SSF116846">
    <property type="entry name" value="MIT domain"/>
    <property type="match status" value="1"/>
</dbReference>
<sequence>MSNSDTVDCLFSEAYALIEQGLCYDEVNDKQNALLMYQKGLDLSQQAFELEKGSNSEKKENLSKTSQGLSRVKELVENRIEEIKNTKTKKSQKKKISEIRGNLNTTFEPNAQLYYWLPDGVQLVIIEGDKTNAPTPPSSLAIFVELKQDETCSKNAPLPPAFIQVGTWVYPLRGPQLTTVMKNELGIYVLPNPTREHPQMFVGIILPRNISPQLEKEFVYALNQFSTIKESQVISNMSQEQKQRTSERIAKFLIDVGDKLAVGATSAATKTGKYMADKGEEYRANLEPTDQPTNIHPLIQNGVVILHKGSKVVAKVTRFVLDKIGDVGVAIGQKVADGLSGDGTGGRAFRSTATVVGEELQGRLLGTLVLRITFSTIWISLEEASKTLIRCISDETVQTVNLRYGPEASQTTHHALHALGHTTLASFQIYEFGPRSIAGRMARKAGLQIVQGIGTQTETKSSVTQIVTKEKS</sequence>
<dbReference type="OrthoDB" id="20821at2759"/>
<dbReference type="Pfam" id="PF06911">
    <property type="entry name" value="Senescence"/>
    <property type="match status" value="1"/>
</dbReference>
<feature type="repeat" description="TPR" evidence="1">
    <location>
        <begin position="14"/>
        <end position="47"/>
    </location>
</feature>
<protein>
    <recommendedName>
        <fullName evidence="2">MIT domain-containing protein</fullName>
    </recommendedName>
</protein>
<dbReference type="GO" id="GO:0005886">
    <property type="term" value="C:plasma membrane"/>
    <property type="evidence" value="ECO:0007669"/>
    <property type="project" value="TreeGrafter"/>
</dbReference>
<dbReference type="Proteomes" id="UP000580250">
    <property type="component" value="Unassembled WGS sequence"/>
</dbReference>
<gene>
    <name evidence="3" type="ORF">MENT_LOCUS2857</name>
</gene>
<dbReference type="PANTHER" id="PTHR21068:SF43">
    <property type="entry name" value="SPARTIN"/>
    <property type="match status" value="1"/>
</dbReference>
<dbReference type="GO" id="GO:0030514">
    <property type="term" value="P:negative regulation of BMP signaling pathway"/>
    <property type="evidence" value="ECO:0007669"/>
    <property type="project" value="TreeGrafter"/>
</dbReference>
<dbReference type="PROSITE" id="PS50005">
    <property type="entry name" value="TPR"/>
    <property type="match status" value="1"/>
</dbReference>
<feature type="domain" description="MIT" evidence="2">
    <location>
        <begin position="7"/>
        <end position="85"/>
    </location>
</feature>
<dbReference type="InterPro" id="IPR036181">
    <property type="entry name" value="MIT_dom_sf"/>
</dbReference>
<dbReference type="InterPro" id="IPR009686">
    <property type="entry name" value="Senescence/spartin_C"/>
</dbReference>
<comment type="caution">
    <text evidence="3">The sequence shown here is derived from an EMBL/GenBank/DDBJ whole genome shotgun (WGS) entry which is preliminary data.</text>
</comment>
<dbReference type="PANTHER" id="PTHR21068">
    <property type="entry name" value="SPARTIN"/>
    <property type="match status" value="1"/>
</dbReference>
<evidence type="ECO:0000313" key="3">
    <source>
        <dbReference type="EMBL" id="CAD2130156.1"/>
    </source>
</evidence>
<accession>A0A6V7TT75</accession>
<evidence type="ECO:0000313" key="4">
    <source>
        <dbReference type="Proteomes" id="UP000580250"/>
    </source>
</evidence>
<organism evidence="3 4">
    <name type="scientific">Meloidogyne enterolobii</name>
    <name type="common">Root-knot nematode worm</name>
    <name type="synonym">Meloidogyne mayaguensis</name>
    <dbReference type="NCBI Taxonomy" id="390850"/>
    <lineage>
        <taxon>Eukaryota</taxon>
        <taxon>Metazoa</taxon>
        <taxon>Ecdysozoa</taxon>
        <taxon>Nematoda</taxon>
        <taxon>Chromadorea</taxon>
        <taxon>Rhabditida</taxon>
        <taxon>Tylenchina</taxon>
        <taxon>Tylenchomorpha</taxon>
        <taxon>Tylenchoidea</taxon>
        <taxon>Meloidogynidae</taxon>
        <taxon>Meloidogyninae</taxon>
        <taxon>Meloidogyne</taxon>
    </lineage>
</organism>
<proteinExistence type="predicted"/>
<dbReference type="EMBL" id="CAJEWN010000009">
    <property type="protein sequence ID" value="CAD2130156.1"/>
    <property type="molecule type" value="Genomic_DNA"/>
</dbReference>
<reference evidence="3 4" key="1">
    <citation type="submission" date="2020-08" db="EMBL/GenBank/DDBJ databases">
        <authorList>
            <person name="Koutsovoulos G."/>
            <person name="Danchin GJ E."/>
        </authorList>
    </citation>
    <scope>NUCLEOTIDE SEQUENCE [LARGE SCALE GENOMIC DNA]</scope>
</reference>
<evidence type="ECO:0000256" key="1">
    <source>
        <dbReference type="PROSITE-ProRule" id="PRU00339"/>
    </source>
</evidence>
<keyword evidence="1" id="KW-0802">TPR repeat</keyword>
<dbReference type="InterPro" id="IPR045036">
    <property type="entry name" value="Spartin-like"/>
</dbReference>
<evidence type="ECO:0000259" key="2">
    <source>
        <dbReference type="SMART" id="SM00745"/>
    </source>
</evidence>
<dbReference type="AlphaFoldDB" id="A0A6V7TT75"/>
<dbReference type="GO" id="GO:0051301">
    <property type="term" value="P:cell division"/>
    <property type="evidence" value="ECO:0007669"/>
    <property type="project" value="TreeGrafter"/>
</dbReference>
<dbReference type="InterPro" id="IPR007330">
    <property type="entry name" value="MIT_dom"/>
</dbReference>
<dbReference type="SMART" id="SM00745">
    <property type="entry name" value="MIT"/>
    <property type="match status" value="1"/>
</dbReference>
<dbReference type="InterPro" id="IPR019734">
    <property type="entry name" value="TPR_rpt"/>
</dbReference>
<dbReference type="Gene3D" id="1.20.58.80">
    <property type="entry name" value="Phosphotransferase system, lactose/cellobiose-type IIA subunit"/>
    <property type="match status" value="1"/>
</dbReference>